<dbReference type="GO" id="GO:0030163">
    <property type="term" value="P:protein catabolic process"/>
    <property type="evidence" value="ECO:0007669"/>
    <property type="project" value="TreeGrafter"/>
</dbReference>
<evidence type="ECO:0000313" key="2">
    <source>
        <dbReference type="EMBL" id="OIQ70872.1"/>
    </source>
</evidence>
<organism evidence="2">
    <name type="scientific">mine drainage metagenome</name>
    <dbReference type="NCBI Taxonomy" id="410659"/>
    <lineage>
        <taxon>unclassified sequences</taxon>
        <taxon>metagenomes</taxon>
        <taxon>ecological metagenomes</taxon>
    </lineage>
</organism>
<name>A0A1J5PJ98_9ZZZZ</name>
<comment type="caution">
    <text evidence="2">The sequence shown here is derived from an EMBL/GenBank/DDBJ whole genome shotgun (WGS) entry which is preliminary data.</text>
</comment>
<dbReference type="EMBL" id="MLJW01003986">
    <property type="protein sequence ID" value="OIQ70872.1"/>
    <property type="molecule type" value="Genomic_DNA"/>
</dbReference>
<dbReference type="GO" id="GO:0004222">
    <property type="term" value="F:metalloendopeptidase activity"/>
    <property type="evidence" value="ECO:0007669"/>
    <property type="project" value="InterPro"/>
</dbReference>
<reference evidence="2" key="1">
    <citation type="submission" date="2016-10" db="EMBL/GenBank/DDBJ databases">
        <title>Sequence of Gallionella enrichment culture.</title>
        <authorList>
            <person name="Poehlein A."/>
            <person name="Muehling M."/>
            <person name="Daniel R."/>
        </authorList>
    </citation>
    <scope>NUCLEOTIDE SEQUENCE</scope>
</reference>
<gene>
    <name evidence="2" type="primary">ftsH_21</name>
    <name evidence="2" type="ORF">GALL_475120</name>
</gene>
<dbReference type="InterPro" id="IPR000642">
    <property type="entry name" value="Peptidase_M41"/>
</dbReference>
<dbReference type="InterPro" id="IPR037219">
    <property type="entry name" value="Peptidase_M41-like"/>
</dbReference>
<dbReference type="GO" id="GO:0006508">
    <property type="term" value="P:proteolysis"/>
    <property type="evidence" value="ECO:0007669"/>
    <property type="project" value="UniProtKB-KW"/>
</dbReference>
<dbReference type="GO" id="GO:0004176">
    <property type="term" value="F:ATP-dependent peptidase activity"/>
    <property type="evidence" value="ECO:0007669"/>
    <property type="project" value="InterPro"/>
</dbReference>
<dbReference type="AlphaFoldDB" id="A0A1J5PJ98"/>
<evidence type="ECO:0000259" key="1">
    <source>
        <dbReference type="Pfam" id="PF01434"/>
    </source>
</evidence>
<dbReference type="EC" id="3.4.24.-" evidence="2"/>
<feature type="domain" description="Peptidase M41" evidence="1">
    <location>
        <begin position="8"/>
        <end position="167"/>
    </location>
</feature>
<proteinExistence type="predicted"/>
<dbReference type="SUPFAM" id="SSF140990">
    <property type="entry name" value="FtsH protease domain-like"/>
    <property type="match status" value="1"/>
</dbReference>
<keyword evidence="2" id="KW-0378">Hydrolase</keyword>
<dbReference type="GO" id="GO:0005886">
    <property type="term" value="C:plasma membrane"/>
    <property type="evidence" value="ECO:0007669"/>
    <property type="project" value="TreeGrafter"/>
</dbReference>
<dbReference type="PANTHER" id="PTHR23076">
    <property type="entry name" value="METALLOPROTEASE M41 FTSH"/>
    <property type="match status" value="1"/>
</dbReference>
<accession>A0A1J5PJ98</accession>
<keyword evidence="2" id="KW-0645">Protease</keyword>
<dbReference type="Pfam" id="PF01434">
    <property type="entry name" value="Peptidase_M41"/>
    <property type="match status" value="1"/>
</dbReference>
<dbReference type="Gene3D" id="1.20.58.760">
    <property type="entry name" value="Peptidase M41"/>
    <property type="match status" value="1"/>
</dbReference>
<dbReference type="PANTHER" id="PTHR23076:SF97">
    <property type="entry name" value="ATP-DEPENDENT ZINC METALLOPROTEASE YME1L1"/>
    <property type="match status" value="1"/>
</dbReference>
<dbReference type="GO" id="GO:0005524">
    <property type="term" value="F:ATP binding"/>
    <property type="evidence" value="ECO:0007669"/>
    <property type="project" value="InterPro"/>
</dbReference>
<keyword evidence="2" id="KW-0482">Metalloprotease</keyword>
<sequence>MEASLIQRIAAHEAGHAIICAKLGLGRVRALRLTPSGGQAEVDLRPTAGLREDIDALLIYQLAGRAAERMICGNASGGAGGPSDSDLARATKTAIAAEVSLGLAKTLVWQPADSTALKDPALRARIDKRLRSAEARAVALLRDDRERLERLAEALADERLLEGEALKWLLAAPLPDPEAHHEPARQS</sequence>
<protein>
    <submittedName>
        <fullName evidence="2">ATP-dependent zinc metalloprotease FtsH</fullName>
        <ecNumber evidence="2">3.4.24.-</ecNumber>
    </submittedName>
</protein>